<keyword evidence="4" id="KW-0238">DNA-binding</keyword>
<evidence type="ECO:0000313" key="10">
    <source>
        <dbReference type="EMBL" id="KHN19227.1"/>
    </source>
</evidence>
<evidence type="ECO:0000313" key="11">
    <source>
        <dbReference type="EMBL" id="RZC21846.1"/>
    </source>
</evidence>
<dbReference type="Pfam" id="PF00249">
    <property type="entry name" value="Myb_DNA-binding"/>
    <property type="match status" value="2"/>
</dbReference>
<dbReference type="PROSITE" id="PS51294">
    <property type="entry name" value="HTH_MYB"/>
    <property type="match status" value="2"/>
</dbReference>
<dbReference type="GO" id="GO:0046148">
    <property type="term" value="P:pigment biosynthetic process"/>
    <property type="evidence" value="ECO:0007669"/>
    <property type="project" value="UniProtKB-ARBA"/>
</dbReference>
<evidence type="ECO:0000256" key="2">
    <source>
        <dbReference type="ARBA" id="ARBA00022737"/>
    </source>
</evidence>
<evidence type="ECO:0000259" key="8">
    <source>
        <dbReference type="PROSITE" id="PS50090"/>
    </source>
</evidence>
<feature type="domain" description="HTH myb-type" evidence="9">
    <location>
        <begin position="62"/>
        <end position="116"/>
    </location>
</feature>
<feature type="domain" description="Myb-like" evidence="8">
    <location>
        <begin position="9"/>
        <end position="61"/>
    </location>
</feature>
<protein>
    <submittedName>
        <fullName evidence="11">Transcription factor MYB111</fullName>
    </submittedName>
    <submittedName>
        <fullName evidence="10">Transcription factor MYB12</fullName>
    </submittedName>
</protein>
<dbReference type="PROSITE" id="PS50090">
    <property type="entry name" value="MYB_LIKE"/>
    <property type="match status" value="2"/>
</dbReference>
<accession>A0A0B2QHJ4</accession>
<feature type="domain" description="HTH myb-type" evidence="9">
    <location>
        <begin position="9"/>
        <end position="61"/>
    </location>
</feature>
<dbReference type="Proteomes" id="UP000053555">
    <property type="component" value="Unassembled WGS sequence"/>
</dbReference>
<dbReference type="GO" id="GO:0043565">
    <property type="term" value="F:sequence-specific DNA binding"/>
    <property type="evidence" value="ECO:0007669"/>
    <property type="project" value="UniProtKB-ARBA"/>
</dbReference>
<dbReference type="EMBL" id="KN659169">
    <property type="protein sequence ID" value="KHN19227.1"/>
    <property type="molecule type" value="Genomic_DNA"/>
</dbReference>
<dbReference type="InterPro" id="IPR015495">
    <property type="entry name" value="Myb_TF_plants"/>
</dbReference>
<dbReference type="InterPro" id="IPR001005">
    <property type="entry name" value="SANT/Myb"/>
</dbReference>
<organism evidence="10">
    <name type="scientific">Glycine soja</name>
    <name type="common">Wild soybean</name>
    <dbReference type="NCBI Taxonomy" id="3848"/>
    <lineage>
        <taxon>Eukaryota</taxon>
        <taxon>Viridiplantae</taxon>
        <taxon>Streptophyta</taxon>
        <taxon>Embryophyta</taxon>
        <taxon>Tracheophyta</taxon>
        <taxon>Spermatophyta</taxon>
        <taxon>Magnoliopsida</taxon>
        <taxon>eudicotyledons</taxon>
        <taxon>Gunneridae</taxon>
        <taxon>Pentapetalae</taxon>
        <taxon>rosids</taxon>
        <taxon>fabids</taxon>
        <taxon>Fabales</taxon>
        <taxon>Fabaceae</taxon>
        <taxon>Papilionoideae</taxon>
        <taxon>50 kb inversion clade</taxon>
        <taxon>NPAAA clade</taxon>
        <taxon>indigoferoid/millettioid clade</taxon>
        <taxon>Phaseoleae</taxon>
        <taxon>Glycine</taxon>
        <taxon>Glycine subgen. Soja</taxon>
    </lineage>
</organism>
<evidence type="ECO:0000256" key="5">
    <source>
        <dbReference type="ARBA" id="ARBA00023163"/>
    </source>
</evidence>
<keyword evidence="12" id="KW-1185">Reference proteome</keyword>
<dbReference type="SUPFAM" id="SSF46689">
    <property type="entry name" value="Homeodomain-like"/>
    <property type="match status" value="1"/>
</dbReference>
<dbReference type="EMBL" id="QZWG01000003">
    <property type="protein sequence ID" value="RZC21846.1"/>
    <property type="molecule type" value="Genomic_DNA"/>
</dbReference>
<dbReference type="Gramene" id="XM_028370491.1">
    <property type="protein sequence ID" value="XP_028226292.1"/>
    <property type="gene ID" value="LOC114407409"/>
</dbReference>
<evidence type="ECO:0000256" key="7">
    <source>
        <dbReference type="SAM" id="MobiDB-lite"/>
    </source>
</evidence>
<dbReference type="CDD" id="cd00167">
    <property type="entry name" value="SANT"/>
    <property type="match status" value="2"/>
</dbReference>
<keyword evidence="6" id="KW-0539">Nucleus</keyword>
<keyword evidence="3" id="KW-0805">Transcription regulation</keyword>
<evidence type="ECO:0000313" key="12">
    <source>
        <dbReference type="Proteomes" id="UP000289340"/>
    </source>
</evidence>
<evidence type="ECO:0000256" key="4">
    <source>
        <dbReference type="ARBA" id="ARBA00023125"/>
    </source>
</evidence>
<keyword evidence="5" id="KW-0804">Transcription</keyword>
<comment type="subcellular location">
    <subcellularLocation>
        <location evidence="1">Nucleus</location>
    </subcellularLocation>
</comment>
<dbReference type="PANTHER" id="PTHR47999">
    <property type="entry name" value="TRANSCRIPTION FACTOR MYB8-RELATED-RELATED"/>
    <property type="match status" value="1"/>
</dbReference>
<feature type="compositionally biased region" description="Acidic residues" evidence="7">
    <location>
        <begin position="212"/>
        <end position="227"/>
    </location>
</feature>
<reference evidence="11 12" key="2">
    <citation type="submission" date="2018-09" db="EMBL/GenBank/DDBJ databases">
        <title>A high-quality reference genome of wild soybean provides a powerful tool to mine soybean genomes.</title>
        <authorList>
            <person name="Xie M."/>
            <person name="Chung C.Y.L."/>
            <person name="Li M.-W."/>
            <person name="Wong F.-L."/>
            <person name="Chan T.-F."/>
            <person name="Lam H.-M."/>
        </authorList>
    </citation>
    <scope>NUCLEOTIDE SEQUENCE [LARGE SCALE GENOMIC DNA]</scope>
    <source>
        <strain evidence="12">cv. W05</strain>
        <tissue evidence="11">Hypocotyl of etiolated seedlings</tissue>
    </source>
</reference>
<reference evidence="10" key="1">
    <citation type="submission" date="2014-07" db="EMBL/GenBank/DDBJ databases">
        <title>Identification of a novel salt tolerance gene in wild soybean by whole-genome sequencing.</title>
        <authorList>
            <person name="Lam H.-M."/>
            <person name="Qi X."/>
            <person name="Li M.-W."/>
            <person name="Liu X."/>
            <person name="Xie M."/>
            <person name="Ni M."/>
            <person name="Xu X."/>
        </authorList>
    </citation>
    <scope>NUCLEOTIDE SEQUENCE [LARGE SCALE GENOMIC DNA]</scope>
    <source>
        <tissue evidence="10">Root</tissue>
    </source>
</reference>
<dbReference type="GO" id="GO:0045893">
    <property type="term" value="P:positive regulation of DNA-templated transcription"/>
    <property type="evidence" value="ECO:0007669"/>
    <property type="project" value="UniProtKB-ARBA"/>
</dbReference>
<evidence type="ECO:0000256" key="6">
    <source>
        <dbReference type="ARBA" id="ARBA00023242"/>
    </source>
</evidence>
<gene>
    <name evidence="11" type="ORF">D0Y65_007866</name>
    <name evidence="10" type="ORF">glysoja_041579</name>
</gene>
<dbReference type="Gene3D" id="1.10.10.60">
    <property type="entry name" value="Homeodomain-like"/>
    <property type="match status" value="2"/>
</dbReference>
<feature type="domain" description="Myb-like" evidence="8">
    <location>
        <begin position="62"/>
        <end position="112"/>
    </location>
</feature>
<evidence type="ECO:0000256" key="3">
    <source>
        <dbReference type="ARBA" id="ARBA00023015"/>
    </source>
</evidence>
<proteinExistence type="predicted"/>
<dbReference type="Proteomes" id="UP000289340">
    <property type="component" value="Chromosome 3"/>
</dbReference>
<keyword evidence="2" id="KW-0677">Repeat</keyword>
<sequence>MVRAPCCEKVGLKKGRWTEEEDDILTKYIQANGEGSWRSLPTNSGLLRCGKSCRLRWINYLRADLKRGNISFEEESIILKLHASFGNRWSLIASHLPGRTDNEIKNYWNSHLSRKIYTFHGTTSSSKDIIITLPPRRKRGRSSRWAMKKNKQQQIHTTHNNEVAVPLPPTPPLIETEKYLSTNIMLMEEQFDGSSTASTITHQHENNINTTQEEEEEQNEGVEEGEKEEIINEDIWGPCDEEVINGGEVVLNFDDIMDNCYFQEASGVWTISDHEQRESNDNINVAGNEKGVDDTCTNIVMSSGDDDQLHSSSFMASGLDQNLLTWLWEDEDWDTDLQSLGEIHSDKLKAMVDWFLSSS</sequence>
<dbReference type="InterPro" id="IPR009057">
    <property type="entry name" value="Homeodomain-like_sf"/>
</dbReference>
<dbReference type="GO" id="GO:0006950">
    <property type="term" value="P:response to stress"/>
    <property type="evidence" value="ECO:0007669"/>
    <property type="project" value="UniProtKB-ARBA"/>
</dbReference>
<dbReference type="InterPro" id="IPR017930">
    <property type="entry name" value="Myb_dom"/>
</dbReference>
<feature type="region of interest" description="Disordered" evidence="7">
    <location>
        <begin position="204"/>
        <end position="228"/>
    </location>
</feature>
<dbReference type="AlphaFoldDB" id="A0A0B2QHJ4"/>
<name>A0A0B2QHJ4_GLYSO</name>
<evidence type="ECO:0000256" key="1">
    <source>
        <dbReference type="ARBA" id="ARBA00004123"/>
    </source>
</evidence>
<dbReference type="SMART" id="SM00717">
    <property type="entry name" value="SANT"/>
    <property type="match status" value="2"/>
</dbReference>
<evidence type="ECO:0000259" key="9">
    <source>
        <dbReference type="PROSITE" id="PS51294"/>
    </source>
</evidence>
<dbReference type="FunFam" id="1.10.10.60:FF:000231">
    <property type="entry name" value="Myb transcription factor"/>
    <property type="match status" value="1"/>
</dbReference>
<dbReference type="FunFam" id="1.10.10.60:FF:000121">
    <property type="entry name" value="Myb transcription factor"/>
    <property type="match status" value="1"/>
</dbReference>
<dbReference type="GO" id="GO:0005634">
    <property type="term" value="C:nucleus"/>
    <property type="evidence" value="ECO:0007669"/>
    <property type="project" value="UniProtKB-SubCell"/>
</dbReference>
<dbReference type="PANTHER" id="PTHR47999:SF91">
    <property type="entry name" value="TRANSCRIPTION FACTOR MYB111"/>
    <property type="match status" value="1"/>
</dbReference>